<reference evidence="9" key="1">
    <citation type="submission" date="2017-02" db="UniProtKB">
        <authorList>
            <consortium name="WormBaseParasite"/>
        </authorList>
    </citation>
    <scope>IDENTIFICATION</scope>
</reference>
<evidence type="ECO:0000256" key="1">
    <source>
        <dbReference type="ARBA" id="ARBA00004370"/>
    </source>
</evidence>
<evidence type="ECO:0000256" key="5">
    <source>
        <dbReference type="ARBA" id="ARBA00023136"/>
    </source>
</evidence>
<dbReference type="Proteomes" id="UP000274756">
    <property type="component" value="Unassembled WGS sequence"/>
</dbReference>
<keyword evidence="4" id="KW-1133">Transmembrane helix</keyword>
<dbReference type="WBParaSite" id="DME_0000768801-mRNA-1">
    <property type="protein sequence ID" value="DME_0000768801-mRNA-1"/>
    <property type="gene ID" value="DME_0000768801"/>
</dbReference>
<evidence type="ECO:0000313" key="6">
    <source>
        <dbReference type="EMBL" id="VDN60149.1"/>
    </source>
</evidence>
<dbReference type="InterPro" id="IPR050814">
    <property type="entry name" value="Myo-inositol_Transporter"/>
</dbReference>
<organism evidence="7 9">
    <name type="scientific">Dracunculus medinensis</name>
    <name type="common">Guinea worm</name>
    <dbReference type="NCBI Taxonomy" id="318479"/>
    <lineage>
        <taxon>Eukaryota</taxon>
        <taxon>Metazoa</taxon>
        <taxon>Ecdysozoa</taxon>
        <taxon>Nematoda</taxon>
        <taxon>Chromadorea</taxon>
        <taxon>Rhabditida</taxon>
        <taxon>Spirurina</taxon>
        <taxon>Dracunculoidea</taxon>
        <taxon>Dracunculidae</taxon>
        <taxon>Dracunculus</taxon>
    </lineage>
</organism>
<proteinExistence type="predicted"/>
<dbReference type="InterPro" id="IPR036259">
    <property type="entry name" value="MFS_trans_sf"/>
</dbReference>
<keyword evidence="8" id="KW-1185">Reference proteome</keyword>
<keyword evidence="3" id="KW-0812">Transmembrane</keyword>
<sequence length="148" mass="16760">MTSNRAAWGLPLQPAKLVLNQIYAGDERWINFEINEIATACEQEESAKIHFTKGLFIIRRILKTPHVRKALIIGCMLQMLQQLAAINTVMYYTGSIIESAGTTDKQKIIWIASAISGDTFWILDFSTNFYKFLCKLRCSTCIKGLNAH</sequence>
<protein>
    <submittedName>
        <fullName evidence="9">Odorant receptor</fullName>
    </submittedName>
</protein>
<dbReference type="Gene3D" id="1.20.1250.20">
    <property type="entry name" value="MFS general substrate transporter like domains"/>
    <property type="match status" value="1"/>
</dbReference>
<reference evidence="6 8" key="2">
    <citation type="submission" date="2018-11" db="EMBL/GenBank/DDBJ databases">
        <authorList>
            <consortium name="Pathogen Informatics"/>
        </authorList>
    </citation>
    <scope>NUCLEOTIDE SEQUENCE [LARGE SCALE GENOMIC DNA]</scope>
</reference>
<gene>
    <name evidence="6" type="ORF">DME_LOCUS10122</name>
</gene>
<dbReference type="GO" id="GO:0005366">
    <property type="term" value="F:myo-inositol:proton symporter activity"/>
    <property type="evidence" value="ECO:0007669"/>
    <property type="project" value="TreeGrafter"/>
</dbReference>
<dbReference type="Pfam" id="PF00083">
    <property type="entry name" value="Sugar_tr"/>
    <property type="match status" value="1"/>
</dbReference>
<evidence type="ECO:0000313" key="8">
    <source>
        <dbReference type="Proteomes" id="UP000274756"/>
    </source>
</evidence>
<evidence type="ECO:0000256" key="2">
    <source>
        <dbReference type="ARBA" id="ARBA00022448"/>
    </source>
</evidence>
<accession>A0A0N4UJ71</accession>
<evidence type="ECO:0000313" key="7">
    <source>
        <dbReference type="Proteomes" id="UP000038040"/>
    </source>
</evidence>
<dbReference type="STRING" id="318479.A0A0N4UJ71"/>
<keyword evidence="2" id="KW-0813">Transport</keyword>
<comment type="subcellular location">
    <subcellularLocation>
        <location evidence="1">Membrane</location>
    </subcellularLocation>
</comment>
<dbReference type="PANTHER" id="PTHR48020:SF12">
    <property type="entry name" value="PROTON MYO-INOSITOL COTRANSPORTER"/>
    <property type="match status" value="1"/>
</dbReference>
<evidence type="ECO:0000256" key="4">
    <source>
        <dbReference type="ARBA" id="ARBA00022989"/>
    </source>
</evidence>
<keyword evidence="5" id="KW-0472">Membrane</keyword>
<dbReference type="GO" id="GO:0016324">
    <property type="term" value="C:apical plasma membrane"/>
    <property type="evidence" value="ECO:0007669"/>
    <property type="project" value="TreeGrafter"/>
</dbReference>
<dbReference type="InterPro" id="IPR005828">
    <property type="entry name" value="MFS_sugar_transport-like"/>
</dbReference>
<evidence type="ECO:0000313" key="9">
    <source>
        <dbReference type="WBParaSite" id="DME_0000768801-mRNA-1"/>
    </source>
</evidence>
<dbReference type="Proteomes" id="UP000038040">
    <property type="component" value="Unplaced"/>
</dbReference>
<dbReference type="EMBL" id="UYYG01001203">
    <property type="protein sequence ID" value="VDN60149.1"/>
    <property type="molecule type" value="Genomic_DNA"/>
</dbReference>
<evidence type="ECO:0000256" key="3">
    <source>
        <dbReference type="ARBA" id="ARBA00022692"/>
    </source>
</evidence>
<dbReference type="OrthoDB" id="6339427at2759"/>
<name>A0A0N4UJ71_DRAME</name>
<dbReference type="AlphaFoldDB" id="A0A0N4UJ71"/>
<dbReference type="PANTHER" id="PTHR48020">
    <property type="entry name" value="PROTON MYO-INOSITOL COTRANSPORTER"/>
    <property type="match status" value="1"/>
</dbReference>